<dbReference type="GO" id="GO:0003700">
    <property type="term" value="F:DNA-binding transcription factor activity"/>
    <property type="evidence" value="ECO:0007669"/>
    <property type="project" value="TreeGrafter"/>
</dbReference>
<reference evidence="6" key="1">
    <citation type="submission" date="2016-06" db="EMBL/GenBank/DDBJ databases">
        <authorList>
            <person name="Varghese N."/>
            <person name="Submissions Spin"/>
        </authorList>
    </citation>
    <scope>NUCLEOTIDE SEQUENCE [LARGE SCALE GENOMIC DNA]</scope>
    <source>
        <strain evidence="6">DSM 43817</strain>
    </source>
</reference>
<evidence type="ECO:0000259" key="4">
    <source>
        <dbReference type="PROSITE" id="PS50932"/>
    </source>
</evidence>
<dbReference type="InterPro" id="IPR010982">
    <property type="entry name" value="Lambda_DNA-bd_dom_sf"/>
</dbReference>
<feature type="domain" description="HTH lacI-type" evidence="4">
    <location>
        <begin position="44"/>
        <end position="98"/>
    </location>
</feature>
<protein>
    <submittedName>
        <fullName evidence="5">Transcriptional regulator, LacI family</fullName>
    </submittedName>
</protein>
<proteinExistence type="predicted"/>
<dbReference type="SUPFAM" id="SSF53822">
    <property type="entry name" value="Periplasmic binding protein-like I"/>
    <property type="match status" value="1"/>
</dbReference>
<accession>A0A1C6RRA5</accession>
<keyword evidence="2" id="KW-0238">DNA-binding</keyword>
<keyword evidence="1" id="KW-0805">Transcription regulation</keyword>
<dbReference type="InterPro" id="IPR028082">
    <property type="entry name" value="Peripla_BP_I"/>
</dbReference>
<dbReference type="EMBL" id="FMHW01000002">
    <property type="protein sequence ID" value="SCL19716.1"/>
    <property type="molecule type" value="Genomic_DNA"/>
</dbReference>
<evidence type="ECO:0000256" key="3">
    <source>
        <dbReference type="ARBA" id="ARBA00023163"/>
    </source>
</evidence>
<dbReference type="SMART" id="SM00354">
    <property type="entry name" value="HTH_LACI"/>
    <property type="match status" value="1"/>
</dbReference>
<dbReference type="SUPFAM" id="SSF47413">
    <property type="entry name" value="lambda repressor-like DNA-binding domains"/>
    <property type="match status" value="1"/>
</dbReference>
<dbReference type="GO" id="GO:0000976">
    <property type="term" value="F:transcription cis-regulatory region binding"/>
    <property type="evidence" value="ECO:0007669"/>
    <property type="project" value="TreeGrafter"/>
</dbReference>
<gene>
    <name evidence="5" type="ORF">GA0074692_0687</name>
</gene>
<dbReference type="Gene3D" id="1.10.260.40">
    <property type="entry name" value="lambda repressor-like DNA-binding domains"/>
    <property type="match status" value="1"/>
</dbReference>
<dbReference type="RefSeq" id="WP_176738268.1">
    <property type="nucleotide sequence ID" value="NZ_FMHW01000002.1"/>
</dbReference>
<dbReference type="PROSITE" id="PS50932">
    <property type="entry name" value="HTH_LACI_2"/>
    <property type="match status" value="1"/>
</dbReference>
<dbReference type="AlphaFoldDB" id="A0A1C6RRA5"/>
<organism evidence="5 6">
    <name type="scientific">Micromonospora pallida</name>
    <dbReference type="NCBI Taxonomy" id="145854"/>
    <lineage>
        <taxon>Bacteria</taxon>
        <taxon>Bacillati</taxon>
        <taxon>Actinomycetota</taxon>
        <taxon>Actinomycetes</taxon>
        <taxon>Micromonosporales</taxon>
        <taxon>Micromonosporaceae</taxon>
        <taxon>Micromonospora</taxon>
    </lineage>
</organism>
<keyword evidence="3" id="KW-0804">Transcription</keyword>
<evidence type="ECO:0000256" key="2">
    <source>
        <dbReference type="ARBA" id="ARBA00023125"/>
    </source>
</evidence>
<dbReference type="PANTHER" id="PTHR30146">
    <property type="entry name" value="LACI-RELATED TRANSCRIPTIONAL REPRESSOR"/>
    <property type="match status" value="1"/>
</dbReference>
<dbReference type="Gene3D" id="3.40.50.2300">
    <property type="match status" value="2"/>
</dbReference>
<name>A0A1C6RRA5_9ACTN</name>
<dbReference type="Proteomes" id="UP000198959">
    <property type="component" value="Unassembled WGS sequence"/>
</dbReference>
<evidence type="ECO:0000256" key="1">
    <source>
        <dbReference type="ARBA" id="ARBA00023015"/>
    </source>
</evidence>
<dbReference type="STRING" id="145854.GA0074692_0687"/>
<dbReference type="Pfam" id="PF13377">
    <property type="entry name" value="Peripla_BP_3"/>
    <property type="match status" value="1"/>
</dbReference>
<dbReference type="CDD" id="cd06267">
    <property type="entry name" value="PBP1_LacI_sugar_binding-like"/>
    <property type="match status" value="1"/>
</dbReference>
<dbReference type="Pfam" id="PF00356">
    <property type="entry name" value="LacI"/>
    <property type="match status" value="1"/>
</dbReference>
<sequence length="370" mass="39900">MADQGGSDRTVAWIVEHVEDAEWWVTKPDNRASGRPDGANRRRPTVYQVADLAGVSIATVSRALRPDEPVAPETRQRVLAAARTLNWWPSRAAQTLAGDAHDAVAIVMPDLAGPYYAQVVAGFESEVVGRDSVVMVLATHGRAASERLVRELASRIDGLVVMGESFPEEILHELAAQVPLVLVARPALPAVTTLVCENVEAAETLTRHLFDHGRRRLRFVGDPEGTPDVWERWTGFVRAHTDAGVALVDGPLACDRLEPESGYLAGLEVLRDPEVDAVVCANDELASGVYRAAAELGRTVGEDLAVTGWDDVTLAAHLSPRLTTVRQPMRQLGAAAGRLLFDQIGGARVSPRTVQLDTELVIRQSCGCPA</sequence>
<dbReference type="InterPro" id="IPR046335">
    <property type="entry name" value="LacI/GalR-like_sensor"/>
</dbReference>
<dbReference type="InterPro" id="IPR000843">
    <property type="entry name" value="HTH_LacI"/>
</dbReference>
<evidence type="ECO:0000313" key="5">
    <source>
        <dbReference type="EMBL" id="SCL19716.1"/>
    </source>
</evidence>
<dbReference type="PANTHER" id="PTHR30146:SF109">
    <property type="entry name" value="HTH-TYPE TRANSCRIPTIONAL REGULATOR GALS"/>
    <property type="match status" value="1"/>
</dbReference>
<dbReference type="CDD" id="cd01392">
    <property type="entry name" value="HTH_LacI"/>
    <property type="match status" value="1"/>
</dbReference>
<keyword evidence="6" id="KW-1185">Reference proteome</keyword>
<evidence type="ECO:0000313" key="6">
    <source>
        <dbReference type="Proteomes" id="UP000198959"/>
    </source>
</evidence>